<protein>
    <submittedName>
        <fullName evidence="1">Uncharacterized protein</fullName>
    </submittedName>
</protein>
<reference evidence="1" key="1">
    <citation type="submission" date="2022-04" db="EMBL/GenBank/DDBJ databases">
        <title>Jade perch genome.</title>
        <authorList>
            <person name="Chao B."/>
        </authorList>
    </citation>
    <scope>NUCLEOTIDE SEQUENCE</scope>
    <source>
        <strain evidence="1">CB-2022</strain>
    </source>
</reference>
<evidence type="ECO:0000313" key="2">
    <source>
        <dbReference type="Proteomes" id="UP000831701"/>
    </source>
</evidence>
<name>A0ACB8VWT3_9TELE</name>
<organism evidence="1 2">
    <name type="scientific">Scortum barcoo</name>
    <name type="common">barcoo grunter</name>
    <dbReference type="NCBI Taxonomy" id="214431"/>
    <lineage>
        <taxon>Eukaryota</taxon>
        <taxon>Metazoa</taxon>
        <taxon>Chordata</taxon>
        <taxon>Craniata</taxon>
        <taxon>Vertebrata</taxon>
        <taxon>Euteleostomi</taxon>
        <taxon>Actinopterygii</taxon>
        <taxon>Neopterygii</taxon>
        <taxon>Teleostei</taxon>
        <taxon>Neoteleostei</taxon>
        <taxon>Acanthomorphata</taxon>
        <taxon>Eupercaria</taxon>
        <taxon>Centrarchiformes</taxon>
        <taxon>Terapontoidei</taxon>
        <taxon>Terapontidae</taxon>
        <taxon>Scortum</taxon>
    </lineage>
</organism>
<feature type="non-terminal residue" evidence="1">
    <location>
        <position position="1"/>
    </location>
</feature>
<proteinExistence type="predicted"/>
<gene>
    <name evidence="1" type="ORF">L3Q82_014281</name>
</gene>
<evidence type="ECO:0000313" key="1">
    <source>
        <dbReference type="EMBL" id="KAI3359931.1"/>
    </source>
</evidence>
<keyword evidence="2" id="KW-1185">Reference proteome</keyword>
<dbReference type="Proteomes" id="UP000831701">
    <property type="component" value="Chromosome 17"/>
</dbReference>
<sequence>TLFFNMDGYNWTWMSENDSLSTSRPHLSYKTNNNFSEVAAPMPFDVVTAVVYTIVFIVGLLGNTLAIYVVVRYAKMKTVTNLYILNLTLADELYILGIPFLGTNSVLSYWPYGDFFCKVCMTADAMSQFASTFCLTVMSIDRYLAVVHPIRSAKWRKPQVAKIFNGILWVVSFLIVLPVTIYSHVQEDFNTCNITWPEPRELWSIVFILYTSILGFFGPLVVICLCYLLIVIRVRSAGVRAGLTTRRRSERKVTRMVVIIVLVFVLCWLPFFTTNIVNLIHIIPENKTTTAIYFFLVILTYVNSCANPVLYGFLSDNFKQSFQKVLCVHKAVGTTDQTGGRKNEPKENSYPIFSPRDHTEDGTMQNSQVLYTQYPCDPYSLPKTLREALRRQWEMASERKPRLCLMVKGENGYGFHLHGEKGKSGQYIRKVEPGSPAEASGLRAGDRVVAVNGVNVEKETHHQASTGAFFRAWAFLSPVKGRAGGAGPHRHVTLVVQRIKAVDNETRLLVVDHETHESLRSLRLTATEEMAVLGTGPPSSSSPPASPAPSSVPSSPSKKRENGSVSKQPVQKPTRRSPSKAAKKDALVQAEAHTQAQPQSRPQVDPSELVPRLCHLVRSEAGYGFNLHSDRSRPGQYIRSLDPGSPADHAGLRPQDRLIEVNGVNIEGMRHAEVVAFIKKGGDETWLLVVDPETDEHFKRRGIVPTVSHLRDYDGPSISNGAPNPQINGSSTTQSIRSTHSDLSSQGNSTQLADDEAGRLMDPFAEMGLSATAAEEKQKIHAKEKKRAPQMDWMKKYELFSNF</sequence>
<comment type="caution">
    <text evidence="1">The sequence shown here is derived from an EMBL/GenBank/DDBJ whole genome shotgun (WGS) entry which is preliminary data.</text>
</comment>
<dbReference type="EMBL" id="CM041547">
    <property type="protein sequence ID" value="KAI3359931.1"/>
    <property type="molecule type" value="Genomic_DNA"/>
</dbReference>
<accession>A0ACB8VWT3</accession>